<dbReference type="PANTHER" id="PTHR42928">
    <property type="entry name" value="TRICARBOXYLATE-BINDING PROTEIN"/>
    <property type="match status" value="1"/>
</dbReference>
<dbReference type="PANTHER" id="PTHR42928:SF5">
    <property type="entry name" value="BLR1237 PROTEIN"/>
    <property type="match status" value="1"/>
</dbReference>
<dbReference type="AlphaFoldDB" id="H1SDX1"/>
<evidence type="ECO:0000256" key="1">
    <source>
        <dbReference type="ARBA" id="ARBA00006987"/>
    </source>
</evidence>
<organism evidence="2 3">
    <name type="scientific">Cupriavidus basilensis OR16</name>
    <dbReference type="NCBI Taxonomy" id="1127483"/>
    <lineage>
        <taxon>Bacteria</taxon>
        <taxon>Pseudomonadati</taxon>
        <taxon>Pseudomonadota</taxon>
        <taxon>Betaproteobacteria</taxon>
        <taxon>Burkholderiales</taxon>
        <taxon>Burkholderiaceae</taxon>
        <taxon>Cupriavidus</taxon>
    </lineage>
</organism>
<sequence length="356" mass="37675">MKTHSVHCTWTQRAAGAPPTQTARTARKVGIAGKLGGRLAAGLALAFAAALPALVHAQEPWPVRPVTIVVPFAPGGNTDMIARLLAERLGKSFGKPFVVDNRGGAGGLIAAEYVARAPADGYVLFMSTMTQIVTAPMTNKIRYDPVRDFVPIINVGGNPFILAASTRHNFKTVADLVRYGKENPGKLNVGHAGNGGLTQLSALLFLSRAGVQATMVPYRGGAPALADVLAGQIDLYSASVSEVMPYAGTGKLSLLAVSSDKRLPQLPSLPTIAESYPGHQVDTWNGLVGPAKMPPEIVDKIGAEAKKIIAEPEFRAHLEKAGIIPLGETHEPFAQRIKQDQKKWKPVIEAAGIQPE</sequence>
<dbReference type="Proteomes" id="UP000005808">
    <property type="component" value="Unassembled WGS sequence"/>
</dbReference>
<dbReference type="Gene3D" id="3.40.190.150">
    <property type="entry name" value="Bordetella uptake gene, domain 1"/>
    <property type="match status" value="1"/>
</dbReference>
<dbReference type="Gene3D" id="3.40.190.10">
    <property type="entry name" value="Periplasmic binding protein-like II"/>
    <property type="match status" value="1"/>
</dbReference>
<dbReference type="PATRIC" id="fig|1127483.3.peg.6446"/>
<name>H1SDX1_9BURK</name>
<evidence type="ECO:0000313" key="2">
    <source>
        <dbReference type="EMBL" id="EHP39230.1"/>
    </source>
</evidence>
<proteinExistence type="inferred from homology"/>
<dbReference type="SUPFAM" id="SSF53850">
    <property type="entry name" value="Periplasmic binding protein-like II"/>
    <property type="match status" value="1"/>
</dbReference>
<dbReference type="EMBL" id="AHJE01000098">
    <property type="protein sequence ID" value="EHP39230.1"/>
    <property type="molecule type" value="Genomic_DNA"/>
</dbReference>
<dbReference type="InterPro" id="IPR005064">
    <property type="entry name" value="BUG"/>
</dbReference>
<dbReference type="InterPro" id="IPR042100">
    <property type="entry name" value="Bug_dom1"/>
</dbReference>
<dbReference type="OrthoDB" id="8964987at2"/>
<protein>
    <submittedName>
        <fullName evidence="2">ABC transporter substrate-binding protein</fullName>
    </submittedName>
</protein>
<accession>H1SDX1</accession>
<gene>
    <name evidence="2" type="ORF">OR16_32328</name>
</gene>
<dbReference type="PIRSF" id="PIRSF017082">
    <property type="entry name" value="YflP"/>
    <property type="match status" value="1"/>
</dbReference>
<evidence type="ECO:0000313" key="3">
    <source>
        <dbReference type="Proteomes" id="UP000005808"/>
    </source>
</evidence>
<comment type="caution">
    <text evidence="2">The sequence shown here is derived from an EMBL/GenBank/DDBJ whole genome shotgun (WGS) entry which is preliminary data.</text>
</comment>
<dbReference type="CDD" id="cd07012">
    <property type="entry name" value="PBP2_Bug_TTT"/>
    <property type="match status" value="1"/>
</dbReference>
<reference evidence="2 3" key="1">
    <citation type="journal article" date="2012" name="J. Bacteriol.">
        <title>De Novo Genome Project of Cupriavidus basilensis OR16.</title>
        <authorList>
            <person name="Cserhati M."/>
            <person name="Kriszt B."/>
            <person name="Szoboszlay S."/>
            <person name="Toth A."/>
            <person name="Szabo I."/>
            <person name="Tancsics A."/>
            <person name="Nagy I."/>
            <person name="Horvath B."/>
            <person name="Nagy I."/>
            <person name="Kukolya J."/>
        </authorList>
    </citation>
    <scope>NUCLEOTIDE SEQUENCE [LARGE SCALE GENOMIC DNA]</scope>
    <source>
        <strain evidence="2 3">OR16</strain>
    </source>
</reference>
<comment type="similarity">
    <text evidence="1">Belongs to the UPF0065 (bug) family.</text>
</comment>
<dbReference type="Pfam" id="PF03401">
    <property type="entry name" value="TctC"/>
    <property type="match status" value="1"/>
</dbReference>